<name>A0A844ZDG2_9SPHN</name>
<proteinExistence type="predicted"/>
<keyword evidence="2" id="KW-0472">Membrane</keyword>
<keyword evidence="2" id="KW-1133">Transmembrane helix</keyword>
<evidence type="ECO:0000313" key="4">
    <source>
        <dbReference type="Proteomes" id="UP000433104"/>
    </source>
</evidence>
<dbReference type="Proteomes" id="UP000433104">
    <property type="component" value="Unassembled WGS sequence"/>
</dbReference>
<dbReference type="AlphaFoldDB" id="A0A844ZDG2"/>
<accession>A0A844ZDG2</accession>
<organism evidence="3 4">
    <name type="scientific">Parapontixanthobacter aurantiacus</name>
    <dbReference type="NCBI Taxonomy" id="1463599"/>
    <lineage>
        <taxon>Bacteria</taxon>
        <taxon>Pseudomonadati</taxon>
        <taxon>Pseudomonadota</taxon>
        <taxon>Alphaproteobacteria</taxon>
        <taxon>Sphingomonadales</taxon>
        <taxon>Erythrobacteraceae</taxon>
        <taxon>Parapontixanthobacter</taxon>
    </lineage>
</organism>
<sequence length="76" mass="7844">MKPTRQAYGDRSTLASDARREASAMAKEGLSHPSTKPVLTGAAIGAVAGALLPFVTLPLGLAAGAGYAFYKRVRPD</sequence>
<keyword evidence="4" id="KW-1185">Reference proteome</keyword>
<reference evidence="3 4" key="1">
    <citation type="submission" date="2019-12" db="EMBL/GenBank/DDBJ databases">
        <title>Genomic-based taxomic classification of the family Erythrobacteraceae.</title>
        <authorList>
            <person name="Xu L."/>
        </authorList>
    </citation>
    <scope>NUCLEOTIDE SEQUENCE [LARGE SCALE GENOMIC DNA]</scope>
    <source>
        <strain evidence="3 4">MCCC 1A09962</strain>
    </source>
</reference>
<gene>
    <name evidence="3" type="ORF">GRI38_04105</name>
</gene>
<dbReference type="EMBL" id="WTYW01000001">
    <property type="protein sequence ID" value="MXO85206.1"/>
    <property type="molecule type" value="Genomic_DNA"/>
</dbReference>
<feature type="region of interest" description="Disordered" evidence="1">
    <location>
        <begin position="1"/>
        <end position="36"/>
    </location>
</feature>
<feature type="transmembrane region" description="Helical" evidence="2">
    <location>
        <begin position="42"/>
        <end position="70"/>
    </location>
</feature>
<comment type="caution">
    <text evidence="3">The sequence shown here is derived from an EMBL/GenBank/DDBJ whole genome shotgun (WGS) entry which is preliminary data.</text>
</comment>
<dbReference type="OrthoDB" id="7410871at2"/>
<evidence type="ECO:0000256" key="2">
    <source>
        <dbReference type="SAM" id="Phobius"/>
    </source>
</evidence>
<evidence type="ECO:0000256" key="1">
    <source>
        <dbReference type="SAM" id="MobiDB-lite"/>
    </source>
</evidence>
<keyword evidence="2" id="KW-0812">Transmembrane</keyword>
<evidence type="ECO:0000313" key="3">
    <source>
        <dbReference type="EMBL" id="MXO85206.1"/>
    </source>
</evidence>
<protein>
    <submittedName>
        <fullName evidence="3">Uncharacterized protein</fullName>
    </submittedName>
</protein>